<organism evidence="1 2">
    <name type="scientific">Methanosarcina acetivorans (strain ATCC 35395 / DSM 2834 / JCM 12185 / C2A)</name>
    <dbReference type="NCBI Taxonomy" id="188937"/>
    <lineage>
        <taxon>Archaea</taxon>
        <taxon>Methanobacteriati</taxon>
        <taxon>Methanobacteriota</taxon>
        <taxon>Stenosarchaea group</taxon>
        <taxon>Methanomicrobia</taxon>
        <taxon>Methanosarcinales</taxon>
        <taxon>Methanosarcinaceae</taxon>
        <taxon>Methanosarcina</taxon>
    </lineage>
</organism>
<evidence type="ECO:0000313" key="1">
    <source>
        <dbReference type="EMBL" id="AAM06886.1"/>
    </source>
</evidence>
<accession>Q8TK91</accession>
<name>Q8TK91_METAC</name>
<dbReference type="EMBL" id="AE010299">
    <property type="protein sequence ID" value="AAM06886.1"/>
    <property type="molecule type" value="Genomic_DNA"/>
</dbReference>
<dbReference type="InParanoid" id="Q8TK91"/>
<sequence>MTGKTVFSVLSRSWPARRRRAVFPKMKKREEKSQKAKWNKKIQIKRSGKCSAHFFFAESPDRLVEAFVLTCELKIDFHDKRSVLSV</sequence>
<reference evidence="1 2" key="1">
    <citation type="journal article" date="2002" name="Genome Res.">
        <title>The genome of Methanosarcina acetivorans reveals extensive metabolic and physiological diversity.</title>
        <authorList>
            <person name="Galagan J.E."/>
            <person name="Nusbaum C."/>
            <person name="Roy A."/>
            <person name="Endrizzi M.G."/>
            <person name="Macdonald P."/>
            <person name="FitzHugh W."/>
            <person name="Calvo S."/>
            <person name="Engels R."/>
            <person name="Smirnov S."/>
            <person name="Atnoor D."/>
            <person name="Brown A."/>
            <person name="Allen N."/>
            <person name="Naylor J."/>
            <person name="Stange-Thomann N."/>
            <person name="DeArellano K."/>
            <person name="Johnson R."/>
            <person name="Linton L."/>
            <person name="McEwan P."/>
            <person name="McKernan K."/>
            <person name="Talamas J."/>
            <person name="Tirrell A."/>
            <person name="Ye W."/>
            <person name="Zimmer A."/>
            <person name="Barber R.D."/>
            <person name="Cann I."/>
            <person name="Graham D.E."/>
            <person name="Grahame D.A."/>
            <person name="Guss A."/>
            <person name="Hedderich R."/>
            <person name="Ingram-Smith C."/>
            <person name="Kuettner C.H."/>
            <person name="Krzycki J.A."/>
            <person name="Leigh J.A."/>
            <person name="Li W."/>
            <person name="Liu J."/>
            <person name="Mukhopadhyay B."/>
            <person name="Reeve J.N."/>
            <person name="Smith K."/>
            <person name="Springer T.A."/>
            <person name="Umayam L.A."/>
            <person name="White O."/>
            <person name="White R.H."/>
            <person name="de Macario E.C."/>
            <person name="Ferry J.G."/>
            <person name="Jarrell K.F."/>
            <person name="Jing H."/>
            <person name="Macario A.J.L."/>
            <person name="Paulsen I."/>
            <person name="Pritchett M."/>
            <person name="Sowers K.R."/>
            <person name="Swanson R.V."/>
            <person name="Zinder S.H."/>
            <person name="Lander E."/>
            <person name="Metcalf W.W."/>
            <person name="Birren B."/>
        </authorList>
    </citation>
    <scope>NUCLEOTIDE SEQUENCE [LARGE SCALE GENOMIC DNA]</scope>
    <source>
        <strain evidence="2">ATCC 35395 / DSM 2834 / JCM 12185 / C2A</strain>
    </source>
</reference>
<dbReference type="KEGG" id="mac:MA_3523"/>
<gene>
    <name evidence="1" type="ordered locus">MA_3523</name>
</gene>
<dbReference type="EnsemblBacteria" id="AAM06886">
    <property type="protein sequence ID" value="AAM06886"/>
    <property type="gene ID" value="MA_3523"/>
</dbReference>
<dbReference type="AlphaFoldDB" id="Q8TK91"/>
<proteinExistence type="predicted"/>
<evidence type="ECO:0000313" key="2">
    <source>
        <dbReference type="Proteomes" id="UP000002487"/>
    </source>
</evidence>
<keyword evidence="2" id="KW-1185">Reference proteome</keyword>
<dbReference type="Proteomes" id="UP000002487">
    <property type="component" value="Chromosome"/>
</dbReference>
<protein>
    <submittedName>
        <fullName evidence="1">Uncharacterized protein</fullName>
    </submittedName>
</protein>
<dbReference type="HOGENOM" id="CLU_2490414_0_0_2"/>